<gene>
    <name evidence="1" type="ORF">GGR14_003799</name>
</gene>
<reference evidence="1 2" key="1">
    <citation type="submission" date="2020-08" db="EMBL/GenBank/DDBJ databases">
        <title>Genomic Encyclopedia of Type Strains, Phase IV (KMG-IV): sequencing the most valuable type-strain genomes for metagenomic binning, comparative biology and taxonomic classification.</title>
        <authorList>
            <person name="Goeker M."/>
        </authorList>
    </citation>
    <scope>NUCLEOTIDE SEQUENCE [LARGE SCALE GENOMIC DNA]</scope>
    <source>
        <strain evidence="1 2">DSM 105721</strain>
    </source>
</reference>
<keyword evidence="2" id="KW-1185">Reference proteome</keyword>
<evidence type="ECO:0000313" key="1">
    <source>
        <dbReference type="EMBL" id="MBB4027978.1"/>
    </source>
</evidence>
<organism evidence="1 2">
    <name type="scientific">Butyricimonas faecihominis</name>
    <dbReference type="NCBI Taxonomy" id="1472416"/>
    <lineage>
        <taxon>Bacteria</taxon>
        <taxon>Pseudomonadati</taxon>
        <taxon>Bacteroidota</taxon>
        <taxon>Bacteroidia</taxon>
        <taxon>Bacteroidales</taxon>
        <taxon>Odoribacteraceae</taxon>
        <taxon>Butyricimonas</taxon>
    </lineage>
</organism>
<accession>A0A7W6I0S4</accession>
<name>A0A7W6I0S4_9BACT</name>
<dbReference type="InterPro" id="IPR032183">
    <property type="entry name" value="PKD-like"/>
</dbReference>
<proteinExistence type="predicted"/>
<protein>
    <recommendedName>
        <fullName evidence="3">PKD-like family protein</fullName>
    </recommendedName>
</protein>
<dbReference type="GeneID" id="93101342"/>
<sequence>MKNLKYILILLLLVPFSCIDDKSKFSDTEIDEIEIAGIEKSREIEVGSKLEISPVVTTKFGEKSKLSYVWYKYNQEQHVADTLSREKDLSIVIGDVLPGVENTLVFKVIDDQTGVYALNKSTFTTVGKYSGGTLALCKTDGEMDLAMLKKDGTTLYENIYTMANNGEKLGTASKRIFQTDLNPRNPLGYKAVIVTCDDETGGVYLDPTIFERKDDMKNKFVFGDELEGKLAITGYAEGQGTDYITMNGKVYVREYGSSEENVSWNPALVFLADPTDYAMADYTAHPTDHPFYASPLFYDNLNGRFAFNQQGGFFSSLAGVDSDFSKFDPNNMGKGVKMILSGSMNSTLDEVWALMKDENKDEYFVITYKFTFVAWTSYTFFSLSKSALSKASNADLYSASIFIPGTKPKIGHMNPWEMSAKGISDIFFFVSNNKVMAFNVKTLSGGVLIDGDTEGYTVTSVDCTEVAAPTETDPKASFVQLTVGVKDKKLSSKSGGIAVYRLNSIGGISAQKMYAKTGFCDEVIATVEKTN</sequence>
<dbReference type="AlphaFoldDB" id="A0A7W6I0S4"/>
<dbReference type="Pfam" id="PF16407">
    <property type="entry name" value="PKD_2"/>
    <property type="match status" value="1"/>
</dbReference>
<comment type="caution">
    <text evidence="1">The sequence shown here is derived from an EMBL/GenBank/DDBJ whole genome shotgun (WGS) entry which is preliminary data.</text>
</comment>
<dbReference type="Proteomes" id="UP000546007">
    <property type="component" value="Unassembled WGS sequence"/>
</dbReference>
<evidence type="ECO:0000313" key="2">
    <source>
        <dbReference type="Proteomes" id="UP000546007"/>
    </source>
</evidence>
<dbReference type="OrthoDB" id="1097798at2"/>
<evidence type="ECO:0008006" key="3">
    <source>
        <dbReference type="Google" id="ProtNLM"/>
    </source>
</evidence>
<dbReference type="EMBL" id="JACIES010000015">
    <property type="protein sequence ID" value="MBB4027978.1"/>
    <property type="molecule type" value="Genomic_DNA"/>
</dbReference>
<dbReference type="RefSeq" id="WP_151412237.1">
    <property type="nucleotide sequence ID" value="NZ_AP028155.1"/>
</dbReference>